<name>A0ABR7MTR4_9FIRM</name>
<reference evidence="2 3" key="1">
    <citation type="submission" date="2020-08" db="EMBL/GenBank/DDBJ databases">
        <title>Genome public.</title>
        <authorList>
            <person name="Liu C."/>
            <person name="Sun Q."/>
        </authorList>
    </citation>
    <scope>NUCLEOTIDE SEQUENCE [LARGE SCALE GENOMIC DNA]</scope>
    <source>
        <strain evidence="2 3">BX3</strain>
    </source>
</reference>
<protein>
    <submittedName>
        <fullName evidence="2">S24/S26 family peptidase</fullName>
    </submittedName>
</protein>
<dbReference type="Gene3D" id="2.10.109.10">
    <property type="entry name" value="Umud Fragment, subunit A"/>
    <property type="match status" value="1"/>
</dbReference>
<dbReference type="SUPFAM" id="SSF51306">
    <property type="entry name" value="LexA/Signal peptidase"/>
    <property type="match status" value="1"/>
</dbReference>
<accession>A0ABR7MTR4</accession>
<organism evidence="2 3">
    <name type="scientific">Jutongia hominis</name>
    <dbReference type="NCBI Taxonomy" id="2763664"/>
    <lineage>
        <taxon>Bacteria</taxon>
        <taxon>Bacillati</taxon>
        <taxon>Bacillota</taxon>
        <taxon>Clostridia</taxon>
        <taxon>Lachnospirales</taxon>
        <taxon>Lachnospiraceae</taxon>
        <taxon>Jutongia</taxon>
    </lineage>
</organism>
<proteinExistence type="predicted"/>
<comment type="caution">
    <text evidence="2">The sequence shown here is derived from an EMBL/GenBank/DDBJ whole genome shotgun (WGS) entry which is preliminary data.</text>
</comment>
<dbReference type="EMBL" id="JACRSW010000027">
    <property type="protein sequence ID" value="MBC8557186.1"/>
    <property type="molecule type" value="Genomic_DNA"/>
</dbReference>
<gene>
    <name evidence="2" type="ORF">H8700_05650</name>
</gene>
<keyword evidence="3" id="KW-1185">Reference proteome</keyword>
<dbReference type="Proteomes" id="UP000637513">
    <property type="component" value="Unassembled WGS sequence"/>
</dbReference>
<evidence type="ECO:0000313" key="2">
    <source>
        <dbReference type="EMBL" id="MBC8557186.1"/>
    </source>
</evidence>
<dbReference type="RefSeq" id="WP_022142225.1">
    <property type="nucleotide sequence ID" value="NZ_JACRSW010000027.1"/>
</dbReference>
<dbReference type="InterPro" id="IPR015927">
    <property type="entry name" value="Peptidase_S24_S26A/B/C"/>
</dbReference>
<dbReference type="Pfam" id="PF00717">
    <property type="entry name" value="Peptidase_S24"/>
    <property type="match status" value="1"/>
</dbReference>
<sequence>MDVEKSKQAYAFIQKEMQLHQKVCIHPQGYSMWPFLKEGRDSVIVKPLPVSSMHRGDIILYRRNDQILVLHRLHHKNKKDFFLTGDNQTKIEGPVRQKEILGVVTTIRRKKHTFSRFHPLWLLTSHLWLLFRPIKPYIAHLYHKIYNKGE</sequence>
<dbReference type="InterPro" id="IPR036286">
    <property type="entry name" value="LexA/Signal_pep-like_sf"/>
</dbReference>
<evidence type="ECO:0000259" key="1">
    <source>
        <dbReference type="Pfam" id="PF00717"/>
    </source>
</evidence>
<feature type="domain" description="Peptidase S24/S26A/S26B/S26C" evidence="1">
    <location>
        <begin position="10"/>
        <end position="104"/>
    </location>
</feature>
<evidence type="ECO:0000313" key="3">
    <source>
        <dbReference type="Proteomes" id="UP000637513"/>
    </source>
</evidence>
<dbReference type="CDD" id="cd06462">
    <property type="entry name" value="Peptidase_S24_S26"/>
    <property type="match status" value="1"/>
</dbReference>